<dbReference type="Proteomes" id="UP000438429">
    <property type="component" value="Unassembled WGS sequence"/>
</dbReference>
<gene>
    <name evidence="1" type="ORF">F2P81_024484</name>
</gene>
<name>A0A6A4RZV1_SCOMX</name>
<comment type="caution">
    <text evidence="1">The sequence shown here is derived from an EMBL/GenBank/DDBJ whole genome shotgun (WGS) entry which is preliminary data.</text>
</comment>
<proteinExistence type="predicted"/>
<accession>A0A6A4RZV1</accession>
<evidence type="ECO:0000313" key="1">
    <source>
        <dbReference type="EMBL" id="KAF0023854.1"/>
    </source>
</evidence>
<dbReference type="AlphaFoldDB" id="A0A6A4RZV1"/>
<dbReference type="EMBL" id="VEVO01000022">
    <property type="protein sequence ID" value="KAF0023854.1"/>
    <property type="molecule type" value="Genomic_DNA"/>
</dbReference>
<protein>
    <submittedName>
        <fullName evidence="1">Uncharacterized protein</fullName>
    </submittedName>
</protein>
<sequence>MSVQHVQEKTFRTVHVFFSDTVSIPLSASSYPSYSSTHRARVLRERNGTKLIASVNARVKAVPCHCLVDVNYSEAAQKWEECISEGPRQVSALLLLTCSKASYSIETPPPPRPRFSAWNRHSDGNGSTATVNSSCNDDDNNMPNTTDAYFRIFVLRPSSSLASLKSFFPFVRRSARRPGVRSPRRRLHFAANEVFLSLFSLKCYRSFTGKKNRKPLQPLCYAPYRHKAFPHIDLGM</sequence>
<evidence type="ECO:0000313" key="2">
    <source>
        <dbReference type="Proteomes" id="UP000438429"/>
    </source>
</evidence>
<reference evidence="1 2" key="1">
    <citation type="submission" date="2019-06" db="EMBL/GenBank/DDBJ databases">
        <title>Draft genomes of female and male turbot (Scophthalmus maximus).</title>
        <authorList>
            <person name="Xu H."/>
            <person name="Xu X.-W."/>
            <person name="Shao C."/>
            <person name="Chen S."/>
        </authorList>
    </citation>
    <scope>NUCLEOTIDE SEQUENCE [LARGE SCALE GENOMIC DNA]</scope>
    <source>
        <strain evidence="1">Ysfricsl-2016a</strain>
        <tissue evidence="1">Blood</tissue>
    </source>
</reference>
<organism evidence="1 2">
    <name type="scientific">Scophthalmus maximus</name>
    <name type="common">Turbot</name>
    <name type="synonym">Psetta maxima</name>
    <dbReference type="NCBI Taxonomy" id="52904"/>
    <lineage>
        <taxon>Eukaryota</taxon>
        <taxon>Metazoa</taxon>
        <taxon>Chordata</taxon>
        <taxon>Craniata</taxon>
        <taxon>Vertebrata</taxon>
        <taxon>Euteleostomi</taxon>
        <taxon>Actinopterygii</taxon>
        <taxon>Neopterygii</taxon>
        <taxon>Teleostei</taxon>
        <taxon>Neoteleostei</taxon>
        <taxon>Acanthomorphata</taxon>
        <taxon>Carangaria</taxon>
        <taxon>Pleuronectiformes</taxon>
        <taxon>Pleuronectoidei</taxon>
        <taxon>Scophthalmidae</taxon>
        <taxon>Scophthalmus</taxon>
    </lineage>
</organism>